<sequence>MPAQSDPYDAPAIRAFGIMLKKMRDAAELTQKEFGETLGYSPQFIGQIESARNIPSKTFAQDLDTYFKIDGLFLELWHLIKDARRLGMSPAGFSKYVELERSATTIRIFESRFVPVLFLTGDDAGVLDRPNPPHVFLVIDEEALWRAEGPREGRFAHLLRLTERPEICLQVLAHDTDYPPAHSGSFTVLGFDGDSDVVYIESAGLGSLFDTPSAVKSCVMRFDLLRGHAYSVTESRAILERAAHSPDSRSPSN</sequence>
<protein>
    <submittedName>
        <fullName evidence="2">DNA-binding XRE family transcriptional regulator</fullName>
    </submittedName>
</protein>
<accession>A0A543CQP9</accession>
<keyword evidence="2" id="KW-0238">DNA-binding</keyword>
<keyword evidence="3" id="KW-1185">Reference proteome</keyword>
<dbReference type="AlphaFoldDB" id="A0A543CQP9"/>
<evidence type="ECO:0000259" key="1">
    <source>
        <dbReference type="PROSITE" id="PS50943"/>
    </source>
</evidence>
<dbReference type="Proteomes" id="UP000316096">
    <property type="component" value="Unassembled WGS sequence"/>
</dbReference>
<reference evidence="2 3" key="1">
    <citation type="submission" date="2019-06" db="EMBL/GenBank/DDBJ databases">
        <title>Sequencing the genomes of 1000 actinobacteria strains.</title>
        <authorList>
            <person name="Klenk H.-P."/>
        </authorList>
    </citation>
    <scope>NUCLEOTIDE SEQUENCE [LARGE SCALE GENOMIC DNA]</scope>
    <source>
        <strain evidence="2 3">DSM 102200</strain>
    </source>
</reference>
<proteinExistence type="predicted"/>
<gene>
    <name evidence="2" type="ORF">FB559_5116</name>
</gene>
<dbReference type="InterPro" id="IPR043917">
    <property type="entry name" value="DUF5753"/>
</dbReference>
<dbReference type="EMBL" id="VFOZ01000001">
    <property type="protein sequence ID" value="TQL99432.1"/>
    <property type="molecule type" value="Genomic_DNA"/>
</dbReference>
<comment type="caution">
    <text evidence="2">The sequence shown here is derived from an EMBL/GenBank/DDBJ whole genome shotgun (WGS) entry which is preliminary data.</text>
</comment>
<dbReference type="SUPFAM" id="SSF47413">
    <property type="entry name" value="lambda repressor-like DNA-binding domains"/>
    <property type="match status" value="1"/>
</dbReference>
<dbReference type="Gene3D" id="1.10.260.40">
    <property type="entry name" value="lambda repressor-like DNA-binding domains"/>
    <property type="match status" value="1"/>
</dbReference>
<feature type="domain" description="HTH cro/C1-type" evidence="1">
    <location>
        <begin position="20"/>
        <end position="74"/>
    </location>
</feature>
<organism evidence="2 3">
    <name type="scientific">Actinoallomurus bryophytorum</name>
    <dbReference type="NCBI Taxonomy" id="1490222"/>
    <lineage>
        <taxon>Bacteria</taxon>
        <taxon>Bacillati</taxon>
        <taxon>Actinomycetota</taxon>
        <taxon>Actinomycetes</taxon>
        <taxon>Streptosporangiales</taxon>
        <taxon>Thermomonosporaceae</taxon>
        <taxon>Actinoallomurus</taxon>
    </lineage>
</organism>
<dbReference type="PROSITE" id="PS50943">
    <property type="entry name" value="HTH_CROC1"/>
    <property type="match status" value="1"/>
</dbReference>
<dbReference type="GO" id="GO:0003677">
    <property type="term" value="F:DNA binding"/>
    <property type="evidence" value="ECO:0007669"/>
    <property type="project" value="UniProtKB-KW"/>
</dbReference>
<dbReference type="SMART" id="SM00530">
    <property type="entry name" value="HTH_XRE"/>
    <property type="match status" value="1"/>
</dbReference>
<dbReference type="InterPro" id="IPR001387">
    <property type="entry name" value="Cro/C1-type_HTH"/>
</dbReference>
<name>A0A543CQP9_9ACTN</name>
<dbReference type="Pfam" id="PF19054">
    <property type="entry name" value="DUF5753"/>
    <property type="match status" value="1"/>
</dbReference>
<evidence type="ECO:0000313" key="3">
    <source>
        <dbReference type="Proteomes" id="UP000316096"/>
    </source>
</evidence>
<evidence type="ECO:0000313" key="2">
    <source>
        <dbReference type="EMBL" id="TQL99432.1"/>
    </source>
</evidence>
<dbReference type="Pfam" id="PF01381">
    <property type="entry name" value="HTH_3"/>
    <property type="match status" value="1"/>
</dbReference>
<dbReference type="InterPro" id="IPR010982">
    <property type="entry name" value="Lambda_DNA-bd_dom_sf"/>
</dbReference>
<dbReference type="CDD" id="cd00093">
    <property type="entry name" value="HTH_XRE"/>
    <property type="match status" value="1"/>
</dbReference>